<dbReference type="InterPro" id="IPR021109">
    <property type="entry name" value="Peptidase_aspartic_dom_sf"/>
</dbReference>
<protein>
    <recommendedName>
        <fullName evidence="2">Peptidase A2 domain-containing protein</fullName>
    </recommendedName>
</protein>
<dbReference type="AlphaFoldDB" id="A0A0F9GV48"/>
<dbReference type="Gene3D" id="2.40.70.10">
    <property type="entry name" value="Acid Proteases"/>
    <property type="match status" value="1"/>
</dbReference>
<dbReference type="EMBL" id="LAZR01025025">
    <property type="protein sequence ID" value="KKL73235.1"/>
    <property type="molecule type" value="Genomic_DNA"/>
</dbReference>
<organism evidence="1">
    <name type="scientific">marine sediment metagenome</name>
    <dbReference type="NCBI Taxonomy" id="412755"/>
    <lineage>
        <taxon>unclassified sequences</taxon>
        <taxon>metagenomes</taxon>
        <taxon>ecological metagenomes</taxon>
    </lineage>
</organism>
<reference evidence="1" key="1">
    <citation type="journal article" date="2015" name="Nature">
        <title>Complex archaea that bridge the gap between prokaryotes and eukaryotes.</title>
        <authorList>
            <person name="Spang A."/>
            <person name="Saw J.H."/>
            <person name="Jorgensen S.L."/>
            <person name="Zaremba-Niedzwiedzka K."/>
            <person name="Martijn J."/>
            <person name="Lind A.E."/>
            <person name="van Eijk R."/>
            <person name="Schleper C."/>
            <person name="Guy L."/>
            <person name="Ettema T.J."/>
        </authorList>
    </citation>
    <scope>NUCLEOTIDE SEQUENCE</scope>
</reference>
<sequence>MGLVKITGKVGKGKKATEVDFFVDSGTTFTVLPEDVWKKLNLKPLEKLKFTLADSTIISRQISEVWLEYGGRGRTVQV</sequence>
<feature type="non-terminal residue" evidence="1">
    <location>
        <position position="78"/>
    </location>
</feature>
<evidence type="ECO:0000313" key="1">
    <source>
        <dbReference type="EMBL" id="KKL73235.1"/>
    </source>
</evidence>
<proteinExistence type="predicted"/>
<comment type="caution">
    <text evidence="1">The sequence shown here is derived from an EMBL/GenBank/DDBJ whole genome shotgun (WGS) entry which is preliminary data.</text>
</comment>
<name>A0A0F9GV48_9ZZZZ</name>
<gene>
    <name evidence="1" type="ORF">LCGC14_2076960</name>
</gene>
<dbReference type="Pfam" id="PF13650">
    <property type="entry name" value="Asp_protease_2"/>
    <property type="match status" value="1"/>
</dbReference>
<evidence type="ECO:0008006" key="2">
    <source>
        <dbReference type="Google" id="ProtNLM"/>
    </source>
</evidence>
<dbReference type="SUPFAM" id="SSF50630">
    <property type="entry name" value="Acid proteases"/>
    <property type="match status" value="1"/>
</dbReference>
<accession>A0A0F9GV48</accession>